<name>A0A382ZUX6_9ZZZZ</name>
<accession>A0A382ZUX6</accession>
<dbReference type="SUPFAM" id="SSF48452">
    <property type="entry name" value="TPR-like"/>
    <property type="match status" value="1"/>
</dbReference>
<sequence>MKRGITIVRTGRLWTLLLLLVCCGAPSPDQQYEAASKAAQVAFTDTAALAQAFDLFAAFVERYPDHERAASALKTLAMLTQQRGDMEGAVGHYQLILSRYPTSEQADEAQFMIGFIYEEYVGDLDRARSAYEMVIELFPNSDLAANARQLLPHLGQPAEEWVSFQEEVS</sequence>
<dbReference type="Pfam" id="PF13174">
    <property type="entry name" value="TPR_6"/>
    <property type="match status" value="2"/>
</dbReference>
<feature type="non-terminal residue" evidence="1">
    <location>
        <position position="169"/>
    </location>
</feature>
<proteinExistence type="predicted"/>
<gene>
    <name evidence="1" type="ORF">METZ01_LOCUS451689</name>
</gene>
<reference evidence="1" key="1">
    <citation type="submission" date="2018-05" db="EMBL/GenBank/DDBJ databases">
        <authorList>
            <person name="Lanie J.A."/>
            <person name="Ng W.-L."/>
            <person name="Kazmierczak K.M."/>
            <person name="Andrzejewski T.M."/>
            <person name="Davidsen T.M."/>
            <person name="Wayne K.J."/>
            <person name="Tettelin H."/>
            <person name="Glass J.I."/>
            <person name="Rusch D."/>
            <person name="Podicherti R."/>
            <person name="Tsui H.-C.T."/>
            <person name="Winkler M.E."/>
        </authorList>
    </citation>
    <scope>NUCLEOTIDE SEQUENCE</scope>
</reference>
<dbReference type="EMBL" id="UINC01186565">
    <property type="protein sequence ID" value="SVD98835.1"/>
    <property type="molecule type" value="Genomic_DNA"/>
</dbReference>
<evidence type="ECO:0000313" key="1">
    <source>
        <dbReference type="EMBL" id="SVD98835.1"/>
    </source>
</evidence>
<dbReference type="InterPro" id="IPR011990">
    <property type="entry name" value="TPR-like_helical_dom_sf"/>
</dbReference>
<dbReference type="InterPro" id="IPR019734">
    <property type="entry name" value="TPR_rpt"/>
</dbReference>
<protein>
    <submittedName>
        <fullName evidence="1">Uncharacterized protein</fullName>
    </submittedName>
</protein>
<organism evidence="1">
    <name type="scientific">marine metagenome</name>
    <dbReference type="NCBI Taxonomy" id="408172"/>
    <lineage>
        <taxon>unclassified sequences</taxon>
        <taxon>metagenomes</taxon>
        <taxon>ecological metagenomes</taxon>
    </lineage>
</organism>
<dbReference type="Gene3D" id="1.25.40.10">
    <property type="entry name" value="Tetratricopeptide repeat domain"/>
    <property type="match status" value="1"/>
</dbReference>
<dbReference type="AlphaFoldDB" id="A0A382ZUX6"/>